<feature type="compositionally biased region" description="Low complexity" evidence="1">
    <location>
        <begin position="20"/>
        <end position="51"/>
    </location>
</feature>
<evidence type="ECO:0000313" key="3">
    <source>
        <dbReference type="EMBL" id="KAB7631390.1"/>
    </source>
</evidence>
<protein>
    <submittedName>
        <fullName evidence="3">DUF1311 domain-containing protein</fullName>
    </submittedName>
</protein>
<name>A0A7V7YHV3_9GAMM</name>
<sequence length="226" mass="24115">MNRFVLLGVGALALAGCSKPAPSDTATPAEPAAPATSAPAASAPAAPDSPTLQPPSFDCTKAHAEAETLVCGDARLAALDRQLAALYKRVQTSPDELDIAAEQRGWIKGRDACSRAVDPHRCLVESYQTRLVELTLNAGGIQVPAKVEYRCDDNSKPVTAVFYNDIDPTAAVVSWGNDQAIVFPVPVTREENNGGRWGREGVDLRIHNDQTTLEFYGTTLQCQIAK</sequence>
<proteinExistence type="predicted"/>
<dbReference type="Proteomes" id="UP000449004">
    <property type="component" value="Unassembled WGS sequence"/>
</dbReference>
<feature type="region of interest" description="Disordered" evidence="1">
    <location>
        <begin position="20"/>
        <end position="56"/>
    </location>
</feature>
<evidence type="ECO:0000259" key="2">
    <source>
        <dbReference type="Pfam" id="PF07007"/>
    </source>
</evidence>
<organism evidence="3 4">
    <name type="scientific">Stenotrophomonas rhizophila</name>
    <dbReference type="NCBI Taxonomy" id="216778"/>
    <lineage>
        <taxon>Bacteria</taxon>
        <taxon>Pseudomonadati</taxon>
        <taxon>Pseudomonadota</taxon>
        <taxon>Gammaproteobacteria</taxon>
        <taxon>Lysobacterales</taxon>
        <taxon>Lysobacteraceae</taxon>
        <taxon>Stenotrophomonas</taxon>
    </lineage>
</organism>
<gene>
    <name evidence="3" type="ORF">F9K92_06320</name>
</gene>
<comment type="caution">
    <text evidence="3">The sequence shown here is derived from an EMBL/GenBank/DDBJ whole genome shotgun (WGS) entry which is preliminary data.</text>
</comment>
<dbReference type="SUPFAM" id="SSF141488">
    <property type="entry name" value="YdhA-like"/>
    <property type="match status" value="1"/>
</dbReference>
<dbReference type="PANTHER" id="PTHR37549:SF1">
    <property type="entry name" value="LIPOPROTEIN LPRI"/>
    <property type="match status" value="1"/>
</dbReference>
<evidence type="ECO:0000313" key="4">
    <source>
        <dbReference type="Proteomes" id="UP000449004"/>
    </source>
</evidence>
<dbReference type="RefSeq" id="WP_152151899.1">
    <property type="nucleotide sequence ID" value="NZ_WELC01000006.1"/>
</dbReference>
<reference evidence="3 4" key="1">
    <citation type="submission" date="2019-10" db="EMBL/GenBank/DDBJ databases">
        <title>Halotolerant bacteria associated to Saharan-endemic halophytes Stipa tenacissima L. and Atriplex halimus L mitigate salt stress and promote growth of tomato plants.</title>
        <authorList>
            <person name="Dif G."/>
        </authorList>
    </citation>
    <scope>NUCLEOTIDE SEQUENCE [LARGE SCALE GENOMIC DNA]</scope>
    <source>
        <strain evidence="3 4">IS26</strain>
    </source>
</reference>
<dbReference type="Pfam" id="PF07007">
    <property type="entry name" value="LprI"/>
    <property type="match status" value="1"/>
</dbReference>
<dbReference type="InterPro" id="IPR009739">
    <property type="entry name" value="LprI-like_N"/>
</dbReference>
<feature type="domain" description="Lysozyme inhibitor LprI-like N-terminal" evidence="2">
    <location>
        <begin position="59"/>
        <end position="134"/>
    </location>
</feature>
<accession>A0A7V7YHV3</accession>
<dbReference type="EMBL" id="WELC01000006">
    <property type="protein sequence ID" value="KAB7631390.1"/>
    <property type="molecule type" value="Genomic_DNA"/>
</dbReference>
<dbReference type="PROSITE" id="PS51257">
    <property type="entry name" value="PROKAR_LIPOPROTEIN"/>
    <property type="match status" value="1"/>
</dbReference>
<evidence type="ECO:0000256" key="1">
    <source>
        <dbReference type="SAM" id="MobiDB-lite"/>
    </source>
</evidence>
<dbReference type="PANTHER" id="PTHR37549">
    <property type="entry name" value="LIPOPROTEIN LPRI"/>
    <property type="match status" value="1"/>
</dbReference>
<dbReference type="GO" id="GO:0005576">
    <property type="term" value="C:extracellular region"/>
    <property type="evidence" value="ECO:0007669"/>
    <property type="project" value="TreeGrafter"/>
</dbReference>
<dbReference type="InterPro" id="IPR052755">
    <property type="entry name" value="Lysozyme_Inhibitor_LprI"/>
</dbReference>
<dbReference type="AlphaFoldDB" id="A0A7V7YHV3"/>
<dbReference type="InterPro" id="IPR036328">
    <property type="entry name" value="MliC_sf"/>
</dbReference>